<dbReference type="InterPro" id="IPR050834">
    <property type="entry name" value="Glycosyltransf_2"/>
</dbReference>
<accession>A0A140E3V9</accession>
<keyword evidence="3" id="KW-1185">Reference proteome</keyword>
<dbReference type="AlphaFoldDB" id="A0A140E3V9"/>
<dbReference type="PANTHER" id="PTHR43685:SF2">
    <property type="entry name" value="GLYCOSYLTRANSFERASE 2-LIKE DOMAIN-CONTAINING PROTEIN"/>
    <property type="match status" value="1"/>
</dbReference>
<name>A0A140E3V9_9GAMM</name>
<dbReference type="CDD" id="cd06433">
    <property type="entry name" value="GT_2_WfgS_like"/>
    <property type="match status" value="1"/>
</dbReference>
<dbReference type="InterPro" id="IPR029044">
    <property type="entry name" value="Nucleotide-diphossugar_trans"/>
</dbReference>
<gene>
    <name evidence="2" type="ORF">JT25_001060</name>
</gene>
<protein>
    <recommendedName>
        <fullName evidence="1">Glycosyltransferase 2-like domain-containing protein</fullName>
    </recommendedName>
</protein>
<organism evidence="2 3">
    <name type="scientific">Methylomonas denitrificans</name>
    <dbReference type="NCBI Taxonomy" id="1538553"/>
    <lineage>
        <taxon>Bacteria</taxon>
        <taxon>Pseudomonadati</taxon>
        <taxon>Pseudomonadota</taxon>
        <taxon>Gammaproteobacteria</taxon>
        <taxon>Methylococcales</taxon>
        <taxon>Methylococcaceae</taxon>
        <taxon>Methylomonas</taxon>
    </lineage>
</organism>
<dbReference type="OrthoDB" id="396512at2"/>
<dbReference type="Proteomes" id="UP000030512">
    <property type="component" value="Chromosome"/>
</dbReference>
<evidence type="ECO:0000313" key="3">
    <source>
        <dbReference type="Proteomes" id="UP000030512"/>
    </source>
</evidence>
<feature type="domain" description="Glycosyltransferase 2-like" evidence="1">
    <location>
        <begin position="10"/>
        <end position="110"/>
    </location>
</feature>
<dbReference type="Pfam" id="PF00535">
    <property type="entry name" value="Glycos_transf_2"/>
    <property type="match status" value="1"/>
</dbReference>
<dbReference type="PANTHER" id="PTHR43685">
    <property type="entry name" value="GLYCOSYLTRANSFERASE"/>
    <property type="match status" value="1"/>
</dbReference>
<sequence length="284" mass="32107">METEDLPMISIIVAVYNGVNTLKQCIDSVLVQTFANKELIVIDGGSNDGTVDLLETNSTQISYWISEPDKGVYNAWNKALSEAKGEWICFLGADDYFWNNRVLEHLAQELVFVSSDISAVYGKVMLLNNQGDVLYPIGDPWGEVKHRFKQVMSIPHPGLMHRRSLFERWGRFDESFRIGGDYELLLRELKSADAFFIPDIITVAMRQGGLSSTPSNSLESLMDARRAQKLHGQAFPGPIWISAVARVYIRLVLWEVLGEQLARKLIDLGRKLMGLPPYWTKTKP</sequence>
<reference evidence="2 3" key="1">
    <citation type="journal article" date="2015" name="Environ. Microbiol.">
        <title>Methane oxidation coupled to nitrate reduction under hypoxia by the Gammaproteobacterium Methylomonas denitrificans, sp. nov. type strain FJG1.</title>
        <authorList>
            <person name="Kits K.D."/>
            <person name="Klotz M.G."/>
            <person name="Stein L.Y."/>
        </authorList>
    </citation>
    <scope>NUCLEOTIDE SEQUENCE [LARGE SCALE GENOMIC DNA]</scope>
    <source>
        <strain evidence="2 3">FJG1</strain>
    </source>
</reference>
<dbReference type="STRING" id="1538553.JT25_001060"/>
<dbReference type="KEGG" id="mdn:JT25_001060"/>
<evidence type="ECO:0000259" key="1">
    <source>
        <dbReference type="Pfam" id="PF00535"/>
    </source>
</evidence>
<dbReference type="Gene3D" id="3.90.550.10">
    <property type="entry name" value="Spore Coat Polysaccharide Biosynthesis Protein SpsA, Chain A"/>
    <property type="match status" value="1"/>
</dbReference>
<dbReference type="EMBL" id="CP014476">
    <property type="protein sequence ID" value="AMK75083.1"/>
    <property type="molecule type" value="Genomic_DNA"/>
</dbReference>
<dbReference type="SUPFAM" id="SSF53448">
    <property type="entry name" value="Nucleotide-diphospho-sugar transferases"/>
    <property type="match status" value="1"/>
</dbReference>
<evidence type="ECO:0000313" key="2">
    <source>
        <dbReference type="EMBL" id="AMK75083.1"/>
    </source>
</evidence>
<dbReference type="RefSeq" id="WP_052142042.1">
    <property type="nucleotide sequence ID" value="NZ_CP014476.1"/>
</dbReference>
<proteinExistence type="predicted"/>
<dbReference type="InterPro" id="IPR001173">
    <property type="entry name" value="Glyco_trans_2-like"/>
</dbReference>